<dbReference type="Proteomes" id="UP001206925">
    <property type="component" value="Unassembled WGS sequence"/>
</dbReference>
<keyword evidence="6 11" id="KW-0812">Transmembrane</keyword>
<proteinExistence type="inferred from homology"/>
<comment type="similarity">
    <text evidence="2">Belongs to the polyprenol kinase family.</text>
</comment>
<name>A0AAD5G7Z0_AMBAR</name>
<gene>
    <name evidence="12" type="ORF">M8C21_031733</name>
</gene>
<evidence type="ECO:0000256" key="4">
    <source>
        <dbReference type="ARBA" id="ARBA00022640"/>
    </source>
</evidence>
<keyword evidence="3" id="KW-0150">Chloroplast</keyword>
<keyword evidence="4" id="KW-0934">Plastid</keyword>
<organism evidence="12 13">
    <name type="scientific">Ambrosia artemisiifolia</name>
    <name type="common">Common ragweed</name>
    <dbReference type="NCBI Taxonomy" id="4212"/>
    <lineage>
        <taxon>Eukaryota</taxon>
        <taxon>Viridiplantae</taxon>
        <taxon>Streptophyta</taxon>
        <taxon>Embryophyta</taxon>
        <taxon>Tracheophyta</taxon>
        <taxon>Spermatophyta</taxon>
        <taxon>Magnoliopsida</taxon>
        <taxon>eudicotyledons</taxon>
        <taxon>Gunneridae</taxon>
        <taxon>Pentapetalae</taxon>
        <taxon>asterids</taxon>
        <taxon>campanulids</taxon>
        <taxon>Asterales</taxon>
        <taxon>Asteraceae</taxon>
        <taxon>Asteroideae</taxon>
        <taxon>Heliantheae alliance</taxon>
        <taxon>Heliantheae</taxon>
        <taxon>Ambrosia</taxon>
    </lineage>
</organism>
<dbReference type="GO" id="GO:0031969">
    <property type="term" value="C:chloroplast membrane"/>
    <property type="evidence" value="ECO:0007669"/>
    <property type="project" value="UniProtKB-SubCell"/>
</dbReference>
<feature type="transmembrane region" description="Helical" evidence="11">
    <location>
        <begin position="159"/>
        <end position="175"/>
    </location>
</feature>
<evidence type="ECO:0000313" key="12">
    <source>
        <dbReference type="EMBL" id="KAI7730603.1"/>
    </source>
</evidence>
<keyword evidence="13" id="KW-1185">Reference proteome</keyword>
<evidence type="ECO:0000256" key="11">
    <source>
        <dbReference type="SAM" id="Phobius"/>
    </source>
</evidence>
<keyword evidence="9 11" id="KW-1133">Transmembrane helix</keyword>
<dbReference type="AlphaFoldDB" id="A0AAD5G7Z0"/>
<comment type="subcellular location">
    <subcellularLocation>
        <location evidence="1">Plastid</location>
        <location evidence="1">Chloroplast membrane</location>
        <topology evidence="1">Multi-pass membrane protein</topology>
    </subcellularLocation>
</comment>
<evidence type="ECO:0000313" key="13">
    <source>
        <dbReference type="Proteomes" id="UP001206925"/>
    </source>
</evidence>
<feature type="transmembrane region" description="Helical" evidence="11">
    <location>
        <begin position="281"/>
        <end position="301"/>
    </location>
</feature>
<keyword evidence="10 11" id="KW-0472">Membrane</keyword>
<evidence type="ECO:0000256" key="5">
    <source>
        <dbReference type="ARBA" id="ARBA00022679"/>
    </source>
</evidence>
<accession>A0AAD5G7Z0</accession>
<keyword evidence="8" id="KW-0809">Transit peptide</keyword>
<keyword evidence="7" id="KW-0418">Kinase</keyword>
<dbReference type="InterPro" id="IPR039606">
    <property type="entry name" value="Phytol/farnesol_kinase"/>
</dbReference>
<evidence type="ECO:0000256" key="3">
    <source>
        <dbReference type="ARBA" id="ARBA00022528"/>
    </source>
</evidence>
<evidence type="ECO:0000256" key="8">
    <source>
        <dbReference type="ARBA" id="ARBA00022946"/>
    </source>
</evidence>
<evidence type="ECO:0000256" key="6">
    <source>
        <dbReference type="ARBA" id="ARBA00022692"/>
    </source>
</evidence>
<evidence type="ECO:0000256" key="9">
    <source>
        <dbReference type="ARBA" id="ARBA00022989"/>
    </source>
</evidence>
<evidence type="ECO:0000256" key="2">
    <source>
        <dbReference type="ARBA" id="ARBA00010794"/>
    </source>
</evidence>
<evidence type="ECO:0000256" key="10">
    <source>
        <dbReference type="ARBA" id="ARBA00023136"/>
    </source>
</evidence>
<keyword evidence="5" id="KW-0808">Transferase</keyword>
<dbReference type="EMBL" id="JAMZMK010010708">
    <property type="protein sequence ID" value="KAI7730603.1"/>
    <property type="molecule type" value="Genomic_DNA"/>
</dbReference>
<feature type="transmembrane region" description="Helical" evidence="11">
    <location>
        <begin position="181"/>
        <end position="204"/>
    </location>
</feature>
<evidence type="ECO:0000256" key="1">
    <source>
        <dbReference type="ARBA" id="ARBA00004508"/>
    </source>
</evidence>
<dbReference type="PANTHER" id="PTHR32523:SF7">
    <property type="entry name" value="FARNESOL KINASE, CHLOROPLASTIC"/>
    <property type="match status" value="1"/>
</dbReference>
<comment type="caution">
    <text evidence="12">The sequence shown here is derived from an EMBL/GenBank/DDBJ whole genome shotgun (WGS) entry which is preliminary data.</text>
</comment>
<protein>
    <submittedName>
        <fullName evidence="12">Uncharacterized protein</fullName>
    </submittedName>
</protein>
<sequence>MVVTGVFTVVVPVEVMVCVSVAVGGGGFGRSVHALRLNMDMNVYVDRGRVRSVVEAGPMFFTENPVVGDAFAMVFSGCFALSILRVYEETARRGIFDQFGITSGNMTESEVYQNRHAPADLTTAACCCCSAVIPNKKLALCGYSSWHNIYTSIKLNRKLVHTTIGLAFMLCWPLFSSGHQGAVMASLIPGVNIVKVLLIGLGIWKDEATVKSMSRDGDYRELIKGPLYYASTIALSSLIYWRTSPIAIAAICNLCAGDGMADIIGRRFGTKKIPYNKEKSFAGSIAMAAAGFIVSIGYMHYFSMFGYFEVKNIQGGTPTKN</sequence>
<reference evidence="12" key="1">
    <citation type="submission" date="2022-06" db="EMBL/GenBank/DDBJ databases">
        <title>Uncovering the hologenomic basis of an extraordinary plant invasion.</title>
        <authorList>
            <person name="Bieker V.C."/>
            <person name="Martin M.D."/>
            <person name="Gilbert T."/>
            <person name="Hodgins K."/>
            <person name="Battlay P."/>
            <person name="Petersen B."/>
            <person name="Wilson J."/>
        </authorList>
    </citation>
    <scope>NUCLEOTIDE SEQUENCE</scope>
    <source>
        <strain evidence="12">AA19_3_7</strain>
        <tissue evidence="12">Leaf</tissue>
    </source>
</reference>
<dbReference type="PANTHER" id="PTHR32523">
    <property type="entry name" value="PHYTOL KINASE 1, CHLOROPLASTIC"/>
    <property type="match status" value="1"/>
</dbReference>
<feature type="transmembrane region" description="Helical" evidence="11">
    <location>
        <begin position="6"/>
        <end position="29"/>
    </location>
</feature>
<evidence type="ECO:0000256" key="7">
    <source>
        <dbReference type="ARBA" id="ARBA00022777"/>
    </source>
</evidence>
<dbReference type="GO" id="GO:0016301">
    <property type="term" value="F:kinase activity"/>
    <property type="evidence" value="ECO:0007669"/>
    <property type="project" value="UniProtKB-KW"/>
</dbReference>